<gene>
    <name evidence="2" type="ORF">CSOJ01_04457</name>
</gene>
<evidence type="ECO:0000256" key="1">
    <source>
        <dbReference type="SAM" id="MobiDB-lite"/>
    </source>
</evidence>
<accession>A0A8H6JJG6</accession>
<name>A0A8H6JJG6_9PEZI</name>
<feature type="compositionally biased region" description="Basic and acidic residues" evidence="1">
    <location>
        <begin position="1"/>
        <end position="26"/>
    </location>
</feature>
<protein>
    <submittedName>
        <fullName evidence="2">Uncharacterized protein</fullName>
    </submittedName>
</protein>
<dbReference type="Proteomes" id="UP000652219">
    <property type="component" value="Unassembled WGS sequence"/>
</dbReference>
<dbReference type="AlphaFoldDB" id="A0A8H6JJG6"/>
<comment type="caution">
    <text evidence="2">The sequence shown here is derived from an EMBL/GenBank/DDBJ whole genome shotgun (WGS) entry which is preliminary data.</text>
</comment>
<reference evidence="2 3" key="1">
    <citation type="journal article" date="2020" name="Phytopathology">
        <title>Genome Sequence Resources of Colletotrichum truncatum, C. plurivorum, C. musicola, and C. sojae: Four Species Pathogenic to Soybean (Glycine max).</title>
        <authorList>
            <person name="Rogerio F."/>
            <person name="Boufleur T.R."/>
            <person name="Ciampi-Guillardi M."/>
            <person name="Sukno S.A."/>
            <person name="Thon M.R."/>
            <person name="Massola Junior N.S."/>
            <person name="Baroncelli R."/>
        </authorList>
    </citation>
    <scope>NUCLEOTIDE SEQUENCE [LARGE SCALE GENOMIC DNA]</scope>
    <source>
        <strain evidence="2 3">LFN0009</strain>
    </source>
</reference>
<organism evidence="2 3">
    <name type="scientific">Colletotrichum sojae</name>
    <dbReference type="NCBI Taxonomy" id="2175907"/>
    <lineage>
        <taxon>Eukaryota</taxon>
        <taxon>Fungi</taxon>
        <taxon>Dikarya</taxon>
        <taxon>Ascomycota</taxon>
        <taxon>Pezizomycotina</taxon>
        <taxon>Sordariomycetes</taxon>
        <taxon>Hypocreomycetidae</taxon>
        <taxon>Glomerellales</taxon>
        <taxon>Glomerellaceae</taxon>
        <taxon>Colletotrichum</taxon>
        <taxon>Colletotrichum orchidearum species complex</taxon>
    </lineage>
</organism>
<feature type="region of interest" description="Disordered" evidence="1">
    <location>
        <begin position="1"/>
        <end position="41"/>
    </location>
</feature>
<sequence length="315" mass="33968">MGVRRRDEGDFEVFGHQDEKANDQEKGVGFLPMRRPCRPRLGRRESEQLAFFFGKMEAKTRAPHQRQNRRDRPPGEMPQHSTSTCTTAAAAAYLSPPAPSESEVHYDPWVGTDARAGALKTAVDAVRHSDWTEPTNGEGKVGTYCLLNASAPLRWTRSVFLNTAAAASTFRSSCAPSDDLHLNVSAFDACDASAVDAHLTASPSTRLGGAWARCTGRLAAWPSRDSKKHTARPRALAVSRAGCRETTASCASVLVCPANPTAGHRASERHSPTAVRSLKKPQPLAEQGLAEGPETLKSARAAPLCWQASTKKTQG</sequence>
<feature type="region of interest" description="Disordered" evidence="1">
    <location>
        <begin position="261"/>
        <end position="293"/>
    </location>
</feature>
<proteinExistence type="predicted"/>
<evidence type="ECO:0000313" key="3">
    <source>
        <dbReference type="Proteomes" id="UP000652219"/>
    </source>
</evidence>
<feature type="region of interest" description="Disordered" evidence="1">
    <location>
        <begin position="55"/>
        <end position="83"/>
    </location>
</feature>
<keyword evidence="3" id="KW-1185">Reference proteome</keyword>
<dbReference type="EMBL" id="WIGN01000050">
    <property type="protein sequence ID" value="KAF6813731.1"/>
    <property type="molecule type" value="Genomic_DNA"/>
</dbReference>
<evidence type="ECO:0000313" key="2">
    <source>
        <dbReference type="EMBL" id="KAF6813731.1"/>
    </source>
</evidence>